<evidence type="ECO:0000313" key="2">
    <source>
        <dbReference type="EMBL" id="KAF6037873.1"/>
    </source>
</evidence>
<feature type="region of interest" description="Disordered" evidence="1">
    <location>
        <begin position="193"/>
        <end position="475"/>
    </location>
</feature>
<name>A0A7J7KI08_BUGNE</name>
<feature type="compositionally biased region" description="Polar residues" evidence="1">
    <location>
        <begin position="259"/>
        <end position="282"/>
    </location>
</feature>
<accession>A0A7J7KI08</accession>
<comment type="caution">
    <text evidence="2">The sequence shown here is derived from an EMBL/GenBank/DDBJ whole genome shotgun (WGS) entry which is preliminary data.</text>
</comment>
<feature type="compositionally biased region" description="Polar residues" evidence="1">
    <location>
        <begin position="354"/>
        <end position="365"/>
    </location>
</feature>
<proteinExistence type="predicted"/>
<gene>
    <name evidence="2" type="ORF">EB796_003820</name>
</gene>
<reference evidence="2" key="1">
    <citation type="submission" date="2020-06" db="EMBL/GenBank/DDBJ databases">
        <title>Draft genome of Bugula neritina, a colonial animal packing powerful symbionts and potential medicines.</title>
        <authorList>
            <person name="Rayko M."/>
        </authorList>
    </citation>
    <scope>NUCLEOTIDE SEQUENCE [LARGE SCALE GENOMIC DNA]</scope>
    <source>
        <strain evidence="2">Kwan_BN1</strain>
    </source>
</reference>
<dbReference type="Proteomes" id="UP000593567">
    <property type="component" value="Unassembled WGS sequence"/>
</dbReference>
<feature type="compositionally biased region" description="Polar residues" evidence="1">
    <location>
        <begin position="299"/>
        <end position="317"/>
    </location>
</feature>
<keyword evidence="3" id="KW-1185">Reference proteome</keyword>
<dbReference type="AlphaFoldDB" id="A0A7J7KI08"/>
<protein>
    <submittedName>
        <fullName evidence="2">Uncharacterized protein</fullName>
    </submittedName>
</protein>
<feature type="compositionally biased region" description="Low complexity" evidence="1">
    <location>
        <begin position="326"/>
        <end position="339"/>
    </location>
</feature>
<dbReference type="EMBL" id="VXIV02000502">
    <property type="protein sequence ID" value="KAF6037873.1"/>
    <property type="molecule type" value="Genomic_DNA"/>
</dbReference>
<evidence type="ECO:0000313" key="3">
    <source>
        <dbReference type="Proteomes" id="UP000593567"/>
    </source>
</evidence>
<feature type="compositionally biased region" description="Polar residues" evidence="1">
    <location>
        <begin position="444"/>
        <end position="455"/>
    </location>
</feature>
<evidence type="ECO:0000256" key="1">
    <source>
        <dbReference type="SAM" id="MobiDB-lite"/>
    </source>
</evidence>
<sequence length="475" mass="49804">MRRHGDMNSNINMPTVAFDVVKQTIMADDNYGVLEEQLPPIPISPDCEGVDAGTLNSLWEQEAMRLAQYIEKKSSNTEMTNESYANGESSLGEVFVSDEDEVPTGDLLQLDTPSSIKPNRAGVTQQLREMFGFENLPPPSSRPDRFAGVKGRLKGVTNSVGTYIHMGETHRGDDEGTKVSTGSKSLVVSELTESGVGGVSKPTGSDVRGVSKSTGSDVRGIRKSTESNVRGVSKSTGSDVRGVRKSTESNVRGIRKSTESNVRGVSKSTEINVRGVSKSTGNSGFGESIKQKRKPLSEVVSNGSRCTLVSPAPSTNKVPRERAAKAAKSMSAAASSSKSRQSTRAVPDSKDSQSCDTGNAATSVTPRPKPLLAVSCKAMITPSRLKPLPRTTSAAPAGKPPARTLSATPAGKPPARTLSATPAGKPPSRTLLATPAGKPPARTLSATPAGRSSTNHARHKATATAPNKVKAKSTS</sequence>
<feature type="compositionally biased region" description="Polar residues" evidence="1">
    <location>
        <begin position="226"/>
        <end position="238"/>
    </location>
</feature>
<organism evidence="2 3">
    <name type="scientific">Bugula neritina</name>
    <name type="common">Brown bryozoan</name>
    <name type="synonym">Sertularia neritina</name>
    <dbReference type="NCBI Taxonomy" id="10212"/>
    <lineage>
        <taxon>Eukaryota</taxon>
        <taxon>Metazoa</taxon>
        <taxon>Spiralia</taxon>
        <taxon>Lophotrochozoa</taxon>
        <taxon>Bryozoa</taxon>
        <taxon>Gymnolaemata</taxon>
        <taxon>Cheilostomatida</taxon>
        <taxon>Flustrina</taxon>
        <taxon>Buguloidea</taxon>
        <taxon>Bugulidae</taxon>
        <taxon>Bugula</taxon>
    </lineage>
</organism>